<accession>Q9CQP9</accession>
<reference evidence="1" key="2">
    <citation type="journal article" date="2000" name="Genome Res.">
        <title>Normalization and subtraction of cap-trapper-selected cDNAs to prepare full-length cDNA libraries for rapid discovery of new genes.</title>
        <authorList>
            <person name="Carninci P."/>
            <person name="Shibata Y."/>
            <person name="Hayatsu N."/>
            <person name="Sugahara Y."/>
            <person name="Shibata K."/>
            <person name="Itoh M."/>
            <person name="Konno H."/>
            <person name="Okazaki Y."/>
            <person name="Muramatsu M."/>
            <person name="Hayashizaki Y."/>
        </authorList>
    </citation>
    <scope>NUCLEOTIDE SEQUENCE</scope>
    <source>
        <strain evidence="1">C57BL/6J</strain>
        <tissue evidence="1">Whole body</tissue>
    </source>
</reference>
<reference evidence="1" key="3">
    <citation type="journal article" date="2000" name="Genome Res.">
        <title>RIKEN integrated sequence analysis (RISA) system--384-format sequencing pipeline with 384 multicapillary sequencer.</title>
        <authorList>
            <person name="Shibata K."/>
            <person name="Itoh M."/>
            <person name="Aizawa K."/>
            <person name="Nagaoka S."/>
            <person name="Sasaki N."/>
            <person name="Carninci P."/>
            <person name="Konno H."/>
            <person name="Akiyama J."/>
            <person name="Nishi K."/>
            <person name="Kitsunai T."/>
            <person name="Tashiro H."/>
            <person name="Itoh M."/>
            <person name="Sumi N."/>
            <person name="Ishii Y."/>
            <person name="Nakamura S."/>
            <person name="Hazama M."/>
            <person name="Nishine T."/>
            <person name="Harada A."/>
            <person name="Yamamoto R."/>
            <person name="Matsumoto H."/>
            <person name="Sakaguchi S."/>
            <person name="Ikegami T."/>
            <person name="Kashiwagi K."/>
            <person name="Fujiwake S."/>
            <person name="Inoue K."/>
            <person name="Togawa Y."/>
            <person name="Izawa M."/>
            <person name="Ohara E."/>
            <person name="Watahiki M."/>
            <person name="Yoneda Y."/>
            <person name="Ishikawa T."/>
            <person name="Ozawa K."/>
            <person name="Tanaka T."/>
            <person name="Matsuura S."/>
            <person name="Kawai J."/>
            <person name="Okazaki Y."/>
            <person name="Muramatsu M."/>
            <person name="Inoue Y."/>
            <person name="Kira A."/>
            <person name="Hayashizaki Y."/>
        </authorList>
    </citation>
    <scope>NUCLEOTIDE SEQUENCE</scope>
    <source>
        <strain evidence="1">C57BL/6J</strain>
        <tissue evidence="1">Whole body</tissue>
    </source>
</reference>
<reference evidence="1" key="4">
    <citation type="submission" date="2000-08" db="EMBL/GenBank/DDBJ databases">
        <authorList>
            <person name="Adachi J."/>
            <person name="Aizawa K."/>
            <person name="Akahira S."/>
            <person name="Akimura T."/>
            <person name="Arai A."/>
            <person name="Aono H."/>
            <person name="Arakawa T."/>
            <person name="Bono H."/>
            <person name="Carninci P."/>
            <person name="Fukuda S."/>
            <person name="Fukunishi Y."/>
            <person name="Furuno M."/>
            <person name="Hanagaki T."/>
            <person name="Hara A."/>
            <person name="Hayatsu N."/>
            <person name="Hiramoto K."/>
            <person name="Hiraoka T."/>
            <person name="Hori F."/>
            <person name="Imotani K."/>
            <person name="Ishii Y."/>
            <person name="Itoh M."/>
            <person name="Izawa M."/>
            <person name="Kasukawa T."/>
            <person name="Kato H."/>
            <person name="Kawai J."/>
            <person name="Kojima Y."/>
            <person name="Konno H."/>
            <person name="Kouda M."/>
            <person name="Koya S."/>
            <person name="Kurihara C."/>
            <person name="Matsuyama T."/>
            <person name="Miyazaki A."/>
            <person name="Nishi K."/>
            <person name="Nomura K."/>
            <person name="Numazaki R."/>
            <person name="Ohno M."/>
            <person name="Okazaki Y."/>
            <person name="Okido T."/>
            <person name="Owa C."/>
            <person name="Saito H."/>
            <person name="Saito R."/>
            <person name="Sakai C."/>
            <person name="Sakai K."/>
            <person name="Sano H."/>
            <person name="Sasaki D."/>
            <person name="Shibata K."/>
            <person name="Shibata Y."/>
            <person name="Shinagawa A."/>
            <person name="Shiraki T."/>
            <person name="Sogabe Y."/>
            <person name="Suzuki H."/>
            <person name="Tagami M."/>
            <person name="Tagawa A."/>
            <person name="Takahashi F."/>
            <person name="Tanaka T."/>
            <person name="Tejima Y."/>
            <person name="Toya T."/>
            <person name="Yamamura T."/>
            <person name="Yasunishi A."/>
            <person name="Yoshida K."/>
            <person name="Yoshino M."/>
            <person name="Muramatsu M."/>
            <person name="Hayashizaki Y."/>
        </authorList>
    </citation>
    <scope>NUCLEOTIDE SEQUENCE</scope>
    <source>
        <strain evidence="1">C57BL/6J</strain>
        <tissue evidence="1">Whole body</tissue>
    </source>
</reference>
<organism evidence="1">
    <name type="scientific">Mus musculus</name>
    <name type="common">Mouse</name>
    <dbReference type="NCBI Taxonomy" id="10090"/>
    <lineage>
        <taxon>Eukaryota</taxon>
        <taxon>Metazoa</taxon>
        <taxon>Chordata</taxon>
        <taxon>Craniata</taxon>
        <taxon>Vertebrata</taxon>
        <taxon>Euteleostomi</taxon>
        <taxon>Mammalia</taxon>
        <taxon>Eutheria</taxon>
        <taxon>Euarchontoglires</taxon>
        <taxon>Glires</taxon>
        <taxon>Rodentia</taxon>
        <taxon>Myomorpha</taxon>
        <taxon>Muroidea</taxon>
        <taxon>Muridae</taxon>
        <taxon>Murinae</taxon>
        <taxon>Mus</taxon>
        <taxon>Mus</taxon>
    </lineage>
</organism>
<evidence type="ECO:0000313" key="1">
    <source>
        <dbReference type="EMBL" id="BAB31637.1"/>
    </source>
</evidence>
<reference evidence="1" key="5">
    <citation type="journal article" date="2001" name="Nature">
        <title>Functional annotation of a full-length mouse cDNA collection.</title>
        <authorList>
            <consortium name="The RIKEN Genome Exploration Research Group Phase II Team and the FANTOM Consortium"/>
        </authorList>
    </citation>
    <scope>NUCLEOTIDE SEQUENCE</scope>
    <source>
        <strain evidence="1">C57BL/6J</strain>
        <tissue evidence="1">Whole body</tissue>
    </source>
</reference>
<proteinExistence type="evidence at transcript level"/>
<gene>
    <name evidence="2" type="primary">Wdr86</name>
</gene>
<name>Q9CQP9_MOUSE</name>
<dbReference type="AlphaFoldDB" id="Q9CQP9"/>
<dbReference type="MGI" id="MGI:1915466">
    <property type="gene designation" value="Wdr86"/>
</dbReference>
<reference evidence="1" key="7">
    <citation type="journal article" date="2005" name="Science">
        <title>The Transcriptional Landscape of the Mammalian Genome.</title>
        <authorList>
            <consortium name="The FANTOM Consortium"/>
            <consortium name="Riken Genome Exploration Research Group and Genome Science Group (Genome Network Project Core Group)"/>
        </authorList>
    </citation>
    <scope>NUCLEOTIDE SEQUENCE</scope>
    <source>
        <strain evidence="1">C57BL/6J</strain>
        <tissue evidence="1">Whole body</tissue>
    </source>
</reference>
<evidence type="ECO:0000313" key="2">
    <source>
        <dbReference type="MGI" id="MGI:1915466"/>
    </source>
</evidence>
<sequence>MMVLCASGTYVVSSRCHLCHAGQQPSVASHASLATRWPVQPQCPYSQPEWLERRRLDPRPVSGHAPALMTFPNVEEETAPLVHALNQGFATWDTSSQGRASSSDI</sequence>
<reference evidence="1" key="6">
    <citation type="journal article" date="2002" name="Nature">
        <title>Analysis of the mouse transcriptome based on functional annotation of 60,770 full-length cDNAs.</title>
        <authorList>
            <consortium name="The FANTOM Consortium and the RIKEN Genome Exploration Research Group Phase I and II Team"/>
        </authorList>
    </citation>
    <scope>NUCLEOTIDE SEQUENCE</scope>
    <source>
        <strain evidence="1">C57BL/6J</strain>
        <tissue evidence="1">Whole body</tissue>
    </source>
</reference>
<dbReference type="EMBL" id="AK019267">
    <property type="protein sequence ID" value="BAB31637.1"/>
    <property type="molecule type" value="mRNA"/>
</dbReference>
<reference evidence="1" key="8">
    <citation type="journal article" date="2005" name="Science">
        <title>Antisense Transcription in the Mammalian Transcriptome.</title>
        <authorList>
            <consortium name="RIKEN Genome Exploration Research Group and Genome Science Group (Genome Network Project Core Group) and the FANTOM Consortium"/>
        </authorList>
    </citation>
    <scope>NUCLEOTIDE SEQUENCE</scope>
    <source>
        <strain evidence="1">C57BL/6J</strain>
        <tissue evidence="1">Whole body</tissue>
    </source>
</reference>
<dbReference type="EMBL" id="AK019251">
    <property type="protein sequence ID" value="BAB31627.1"/>
    <property type="molecule type" value="mRNA"/>
</dbReference>
<protein>
    <submittedName>
        <fullName evidence="1">Uncharacterized protein</fullName>
    </submittedName>
</protein>
<dbReference type="UCSC" id="uc029vgo.1">
    <property type="organism name" value="mouse"/>
</dbReference>
<reference evidence="1" key="1">
    <citation type="journal article" date="1999" name="Methods Enzymol.">
        <title>High-efficiency full-length cDNA cloning.</title>
        <authorList>
            <person name="Carninci P."/>
            <person name="Hayashizaki Y."/>
        </authorList>
    </citation>
    <scope>NUCLEOTIDE SEQUENCE</scope>
    <source>
        <strain evidence="1">C57BL/6J</strain>
        <tissue evidence="1">Whole body</tissue>
    </source>
</reference>
<dbReference type="AGR" id="MGI:1915466"/>